<feature type="transmembrane region" description="Helical" evidence="1">
    <location>
        <begin position="373"/>
        <end position="394"/>
    </location>
</feature>
<keyword evidence="1" id="KW-0472">Membrane</keyword>
<name>A0A2S6Z8V6_9XANT</name>
<keyword evidence="1" id="KW-0812">Transmembrane</keyword>
<dbReference type="RefSeq" id="WP_104596465.1">
    <property type="nucleotide sequence ID" value="NZ_MIGV01000002.1"/>
</dbReference>
<keyword evidence="1" id="KW-1133">Transmembrane helix</keyword>
<gene>
    <name evidence="2" type="ORF">XaplCFBP3122_02365</name>
</gene>
<evidence type="ECO:0000313" key="3">
    <source>
        <dbReference type="Proteomes" id="UP000238270"/>
    </source>
</evidence>
<protein>
    <submittedName>
        <fullName evidence="2">Uncharacterized protein</fullName>
    </submittedName>
</protein>
<dbReference type="EMBL" id="MIGV01000002">
    <property type="protein sequence ID" value="PPT78158.1"/>
    <property type="molecule type" value="Genomic_DNA"/>
</dbReference>
<dbReference type="AlphaFoldDB" id="A0A2S6Z8V6"/>
<dbReference type="Proteomes" id="UP000238270">
    <property type="component" value="Unassembled WGS sequence"/>
</dbReference>
<accession>A0A2S6Z8V6</accession>
<evidence type="ECO:0000256" key="1">
    <source>
        <dbReference type="SAM" id="Phobius"/>
    </source>
</evidence>
<feature type="transmembrane region" description="Helical" evidence="1">
    <location>
        <begin position="303"/>
        <end position="321"/>
    </location>
</feature>
<comment type="caution">
    <text evidence="2">The sequence shown here is derived from an EMBL/GenBank/DDBJ whole genome shotgun (WGS) entry which is preliminary data.</text>
</comment>
<reference evidence="2 3" key="1">
    <citation type="submission" date="2016-08" db="EMBL/GenBank/DDBJ databases">
        <title>Evolution of the type three secretion system and type three effector repertoires in Xanthomonas.</title>
        <authorList>
            <person name="Merda D."/>
            <person name="Briand M."/>
            <person name="Bosis E."/>
            <person name="Rousseau C."/>
            <person name="Portier P."/>
            <person name="Jacques M.-A."/>
            <person name="Fischer-Le Saux M."/>
        </authorList>
    </citation>
    <scope>NUCLEOTIDE SEQUENCE [LARGE SCALE GENOMIC DNA]</scope>
    <source>
        <strain evidence="2 3">CFBP 3122</strain>
    </source>
</reference>
<evidence type="ECO:0000313" key="2">
    <source>
        <dbReference type="EMBL" id="PPT78158.1"/>
    </source>
</evidence>
<organism evidence="2 3">
    <name type="scientific">Xanthomonas arboricola pv. populi</name>
    <dbReference type="NCBI Taxonomy" id="487823"/>
    <lineage>
        <taxon>Bacteria</taxon>
        <taxon>Pseudomonadati</taxon>
        <taxon>Pseudomonadota</taxon>
        <taxon>Gammaproteobacteria</taxon>
        <taxon>Lysobacterales</taxon>
        <taxon>Lysobacteraceae</taxon>
        <taxon>Xanthomonas</taxon>
    </lineage>
</organism>
<proteinExistence type="predicted"/>
<sequence>MFSDVVALYRLAGRPALQGHRFSYQGPITPELSAIIERCKQLSSDFGHFDDGPDVESDEVDFTWALAANDSGRFYRSFDEFLTDCESIHRGDFPSNFYLLDSDFLSNCGEGHEQPPELGRLQSLCEMIQLLKRLSVSGDLAAIPGRPAHLIFVKAASGGLAPETLDLTTRITRQMLYHPALDLGLLKDLLEEDAKGKVRTEEYKALFRLGVADVLATKSDIEGRFSALVQRWPKVLERFAYDVECVVNKLSFDGILRDIAEAELNLFGKLNGLVVDNATKFLGIPISLAAIAALVSKQSLTQDLLVCLGALIVALVISGVARSSRFQLDSTTNAFDELAKRLSGRAKPDGDVARRIGKFKRAYGRRKRFARRVIIAFHVLGWTPIVLATLVFMASYPPSWLGKLCEGCVLFQAP</sequence>